<evidence type="ECO:0000313" key="2">
    <source>
        <dbReference type="EMBL" id="ESL05232.1"/>
    </source>
</evidence>
<reference evidence="2 3" key="1">
    <citation type="submission" date="2013-07" db="EMBL/GenBank/DDBJ databases">
        <authorList>
            <person name="Stoco P.H."/>
            <person name="Wagner G."/>
            <person name="Gerber A."/>
            <person name="Zaha A."/>
            <person name="Thompson C."/>
            <person name="Bartholomeu D.C."/>
            <person name="Luckemeyer D.D."/>
            <person name="Bahia D."/>
            <person name="Loreto E."/>
            <person name="Prestes E.B."/>
            <person name="Lima F.M."/>
            <person name="Rodrigues-Luiz G."/>
            <person name="Vallejo G.A."/>
            <person name="Filho J.F."/>
            <person name="Monteiro K.M."/>
            <person name="Tyler K.M."/>
            <person name="de Almeida L.G."/>
            <person name="Ortiz M.F."/>
            <person name="Siervo M.A."/>
            <person name="de Moraes M.H."/>
            <person name="Cunha O.L."/>
            <person name="Mendonca-Neto R."/>
            <person name="Silva R."/>
            <person name="Teixeira S.M."/>
            <person name="Murta S.M."/>
            <person name="Sincero T.C."/>
            <person name="Mendes T.A."/>
            <person name="Urmenyi T.P."/>
            <person name="Silva V.G."/>
            <person name="da Rocha W.D."/>
            <person name="Andersson B."/>
            <person name="Romanha A.J."/>
            <person name="Steindel M."/>
            <person name="de Vasconcelos A.T."/>
            <person name="Grisard E.C."/>
        </authorList>
    </citation>
    <scope>NUCLEOTIDE SEQUENCE [LARGE SCALE GENOMIC DNA]</scope>
    <source>
        <strain evidence="2 3">SC58</strain>
    </source>
</reference>
<dbReference type="FunFam" id="3.40.50.2300:FF:000162">
    <property type="entry name" value="Receptor-type adenylate cyclase GRESAG 4, putative"/>
    <property type="match status" value="1"/>
</dbReference>
<proteinExistence type="predicted"/>
<protein>
    <submittedName>
        <fullName evidence="2">Receptor-type adenlyate cyclase</fullName>
    </submittedName>
</protein>
<keyword evidence="3" id="KW-1185">Reference proteome</keyword>
<gene>
    <name evidence="2" type="ORF">TRSC58_07134</name>
</gene>
<organism evidence="2 3">
    <name type="scientific">Trypanosoma rangeli SC58</name>
    <dbReference type="NCBI Taxonomy" id="429131"/>
    <lineage>
        <taxon>Eukaryota</taxon>
        <taxon>Discoba</taxon>
        <taxon>Euglenozoa</taxon>
        <taxon>Kinetoplastea</taxon>
        <taxon>Metakinetoplastina</taxon>
        <taxon>Trypanosomatida</taxon>
        <taxon>Trypanosomatidae</taxon>
        <taxon>Trypanosoma</taxon>
        <taxon>Herpetosoma</taxon>
    </lineage>
</organism>
<sequence>MKRIDPSRHNFMSTAFHSGVYASLRAHNSTAAGDVRVELVEREAKETEYVTVLEEVMQKEKGILALLTQFSDTYLRSVQPVLPRFDLVSFAPFTGSSAVRGWNPNAYFVRADPAAELLALLRYAVAQLRVLRLGFMYLQGSFFGDNEYKQARRVMSEMGYTFCGVFTVNSFLTGEAAPEEFDAAWERFAATRPQAVIVFGSLVEDTMKFIRKMLTDGRTAGAYLLAPLVLQSAVLKNWRAAVDDDGAKFVPGQVITTGTTPLADDVQYNAIQRFQGVMRDYLANSGQTDYNDTEHFLNNDSDGELMVDGWIAGEVLAQALRDRNAVK</sequence>
<dbReference type="InterPro" id="IPR028082">
    <property type="entry name" value="Peripla_BP_I"/>
</dbReference>
<feature type="domain" description="Receptor-type adenylate cyclase GRESAG 4.1/3 periplasmic binding protein-like" evidence="1">
    <location>
        <begin position="115"/>
        <end position="258"/>
    </location>
</feature>
<feature type="non-terminal residue" evidence="2">
    <location>
        <position position="327"/>
    </location>
</feature>
<dbReference type="Pfam" id="PF25495">
    <property type="entry name" value="Peripla_BP_A-cyclase_1"/>
    <property type="match status" value="1"/>
</dbReference>
<name>A0A061IW32_TRYRA</name>
<dbReference type="SUPFAM" id="SSF53822">
    <property type="entry name" value="Periplasmic binding protein-like I"/>
    <property type="match status" value="1"/>
</dbReference>
<dbReference type="AlphaFoldDB" id="A0A061IW32"/>
<keyword evidence="2" id="KW-0675">Receptor</keyword>
<dbReference type="Gene3D" id="3.40.50.2300">
    <property type="match status" value="2"/>
</dbReference>
<evidence type="ECO:0000313" key="3">
    <source>
        <dbReference type="Proteomes" id="UP000031737"/>
    </source>
</evidence>
<dbReference type="InterPro" id="IPR057399">
    <property type="entry name" value="GRESAG4.1/3_peripasmic_1"/>
</dbReference>
<dbReference type="VEuPathDB" id="TriTrypDB:TRSC58_07134"/>
<dbReference type="EMBL" id="AUPL01007134">
    <property type="protein sequence ID" value="ESL05232.1"/>
    <property type="molecule type" value="Genomic_DNA"/>
</dbReference>
<dbReference type="OrthoDB" id="252581at2759"/>
<accession>A0A061IW32</accession>
<evidence type="ECO:0000259" key="1">
    <source>
        <dbReference type="Pfam" id="PF25495"/>
    </source>
</evidence>
<dbReference type="Proteomes" id="UP000031737">
    <property type="component" value="Unassembled WGS sequence"/>
</dbReference>
<comment type="caution">
    <text evidence="2">The sequence shown here is derived from an EMBL/GenBank/DDBJ whole genome shotgun (WGS) entry which is preliminary data.</text>
</comment>